<keyword evidence="3" id="KW-1185">Reference proteome</keyword>
<dbReference type="AlphaFoldDB" id="A0A5N5CTK3"/>
<sequence>MDYNSNNPDKFHGILDVELSILVRKTTHKTKNVTIIFDCCHSGRMARDPHHGENAVPRALPHVEHHDLSSHIARLRESGELNVQIYSSLEGNQHAVRLVAAADSETAWEYVDDRGQRVGAFTKALVPAMDEALAAGVSWKNVLLRVREQVNCEFPEQHPQAEGPHERLIFSQEMKDSSALAVTKEDGEVFIKAGRVAGVREGNTYVLMPHGFQETVEAEKLAEARVRDMTAFRAFLRLPSGFRLPEEGALAYLKTEVPYQWPVAFSNELESFKQRLMESKFIRPEEDSDGGMVIARICKEGSSICIYSGSHTKCASFEFESDDRILDRVEDAVDHTEHFARAEHLFALKAPYHELLKHRLHITFRSASLQQEISLDGTGKIEVGDGANLTLHNNGDEAIFASVFNVNVAGRIFHLSRASPEGIRLAAGEQYTLGQRQYSDDRPGLRMSWPKGLPRDLDGPIPESFVSIVTSDPVDLRDFAHARRGEPRGDASQLEMLARRLAYAQGRDCDAERAIREIKWDMVRVPFLLCQKSSSQE</sequence>
<dbReference type="GO" id="GO:0006508">
    <property type="term" value="P:proteolysis"/>
    <property type="evidence" value="ECO:0007669"/>
    <property type="project" value="InterPro"/>
</dbReference>
<accession>A0A5N5CTK3</accession>
<organism evidence="2 3">
    <name type="scientific">Lasiodiplodia theobromae</name>
    <dbReference type="NCBI Taxonomy" id="45133"/>
    <lineage>
        <taxon>Eukaryota</taxon>
        <taxon>Fungi</taxon>
        <taxon>Dikarya</taxon>
        <taxon>Ascomycota</taxon>
        <taxon>Pezizomycotina</taxon>
        <taxon>Dothideomycetes</taxon>
        <taxon>Dothideomycetes incertae sedis</taxon>
        <taxon>Botryosphaeriales</taxon>
        <taxon>Botryosphaeriaceae</taxon>
        <taxon>Lasiodiplodia</taxon>
    </lineage>
</organism>
<dbReference type="Gene3D" id="3.40.50.1460">
    <property type="match status" value="1"/>
</dbReference>
<evidence type="ECO:0000313" key="2">
    <source>
        <dbReference type="EMBL" id="KAB2568677.1"/>
    </source>
</evidence>
<name>A0A5N5CTK3_9PEZI</name>
<dbReference type="EMBL" id="VCHE01000301">
    <property type="protein sequence ID" value="KAB2568677.1"/>
    <property type="molecule type" value="Genomic_DNA"/>
</dbReference>
<comment type="caution">
    <text evidence="2">The sequence shown here is derived from an EMBL/GenBank/DDBJ whole genome shotgun (WGS) entry which is preliminary data.</text>
</comment>
<gene>
    <name evidence="2" type="ORF">DBV05_g12645</name>
</gene>
<dbReference type="Proteomes" id="UP000325902">
    <property type="component" value="Unassembled WGS sequence"/>
</dbReference>
<evidence type="ECO:0000313" key="3">
    <source>
        <dbReference type="Proteomes" id="UP000325902"/>
    </source>
</evidence>
<dbReference type="InterPro" id="IPR011600">
    <property type="entry name" value="Pept_C14_caspase"/>
</dbReference>
<feature type="domain" description="Peptidase C14 caspase" evidence="1">
    <location>
        <begin position="13"/>
        <end position="161"/>
    </location>
</feature>
<evidence type="ECO:0000259" key="1">
    <source>
        <dbReference type="Pfam" id="PF00656"/>
    </source>
</evidence>
<protein>
    <recommendedName>
        <fullName evidence="1">Peptidase C14 caspase domain-containing protein</fullName>
    </recommendedName>
</protein>
<dbReference type="OrthoDB" id="3223806at2759"/>
<dbReference type="GO" id="GO:0004197">
    <property type="term" value="F:cysteine-type endopeptidase activity"/>
    <property type="evidence" value="ECO:0007669"/>
    <property type="project" value="InterPro"/>
</dbReference>
<dbReference type="Pfam" id="PF00656">
    <property type="entry name" value="Peptidase_C14"/>
    <property type="match status" value="1"/>
</dbReference>
<proteinExistence type="predicted"/>
<reference evidence="2 3" key="1">
    <citation type="journal article" date="2019" name="Sci. Rep.">
        <title>A multi-omics analysis of the grapevine pathogen Lasiodiplodia theobromae reveals that temperature affects the expression of virulence- and pathogenicity-related genes.</title>
        <authorList>
            <person name="Felix C."/>
            <person name="Meneses R."/>
            <person name="Goncalves M.F.M."/>
            <person name="Tilleman L."/>
            <person name="Duarte A.S."/>
            <person name="Jorrin-Novo J.V."/>
            <person name="Van de Peer Y."/>
            <person name="Deforce D."/>
            <person name="Van Nieuwerburgh F."/>
            <person name="Esteves A.C."/>
            <person name="Alves A."/>
        </authorList>
    </citation>
    <scope>NUCLEOTIDE SEQUENCE [LARGE SCALE GENOMIC DNA]</scope>
    <source>
        <strain evidence="2 3">LA-SOL3</strain>
    </source>
</reference>